<dbReference type="AlphaFoldDB" id="A0A5S9F2M2"/>
<name>A0A5S9F2M2_UABAM</name>
<evidence type="ECO:0000313" key="3">
    <source>
        <dbReference type="Proteomes" id="UP000326354"/>
    </source>
</evidence>
<dbReference type="RefSeq" id="WP_151967805.1">
    <property type="nucleotide sequence ID" value="NZ_AP019860.1"/>
</dbReference>
<dbReference type="Pfam" id="PF13584">
    <property type="entry name" value="BatD"/>
    <property type="match status" value="1"/>
</dbReference>
<keyword evidence="3" id="KW-1185">Reference proteome</keyword>
<gene>
    <name evidence="2" type="ORF">UABAM_01965</name>
</gene>
<organism evidence="2 3">
    <name type="scientific">Uabimicrobium amorphum</name>
    <dbReference type="NCBI Taxonomy" id="2596890"/>
    <lineage>
        <taxon>Bacteria</taxon>
        <taxon>Pseudomonadati</taxon>
        <taxon>Planctomycetota</taxon>
        <taxon>Candidatus Uabimicrobiia</taxon>
        <taxon>Candidatus Uabimicrobiales</taxon>
        <taxon>Candidatus Uabimicrobiaceae</taxon>
        <taxon>Candidatus Uabimicrobium</taxon>
    </lineage>
</organism>
<reference evidence="2 3" key="1">
    <citation type="submission" date="2019-08" db="EMBL/GenBank/DDBJ databases">
        <title>Complete genome sequence of Candidatus Uab amorphum.</title>
        <authorList>
            <person name="Shiratori T."/>
            <person name="Suzuki S."/>
            <person name="Kakizawa Y."/>
            <person name="Ishida K."/>
        </authorList>
    </citation>
    <scope>NUCLEOTIDE SEQUENCE [LARGE SCALE GENOMIC DNA]</scope>
    <source>
        <strain evidence="2 3">SRT547</strain>
    </source>
</reference>
<dbReference type="KEGG" id="uam:UABAM_01965"/>
<dbReference type="PANTHER" id="PTHR40940:SF2">
    <property type="entry name" value="BATD"/>
    <property type="match status" value="1"/>
</dbReference>
<dbReference type="OrthoDB" id="226310at2"/>
<evidence type="ECO:0000313" key="2">
    <source>
        <dbReference type="EMBL" id="BBM83612.1"/>
    </source>
</evidence>
<dbReference type="PANTHER" id="PTHR40940">
    <property type="entry name" value="PROTEIN BATD-RELATED"/>
    <property type="match status" value="1"/>
</dbReference>
<protein>
    <recommendedName>
        <fullName evidence="4">Protein BatD</fullName>
    </recommendedName>
</protein>
<proteinExistence type="predicted"/>
<keyword evidence="1" id="KW-1133">Transmembrane helix</keyword>
<dbReference type="Proteomes" id="UP000326354">
    <property type="component" value="Chromosome"/>
</dbReference>
<sequence length="619" mass="68933">MIGKKLVVCMALICLVLIFGEREVSAKIQLAKEDIFFGERTELYVLVSGGGRDSIIDTQSLSEDFSIYRVTDQSRNSESVSIINGQVTRTVFRGHVFVYSLQPKRAGTFTVGPISVTVDGTTIRSNRVVLSVSGTETGNNIFVKTSSPLLQYVVGEVFSISADVYIKGSAQNNNEPVFVSKPPHVSIPWLSNDYKGLETDNWQKVFSARIVKPERIGFYINNIQLQDSVFSMFESENAKFSFDKEFVTTTAPTGEKAAYVKYSIARQFEAKKTGKYTFGGINLQGTIGLPGGARKRVRVAGDSVTIEVVELPMEERPEYFDGAIGDYNIEAKLLSTKANVGDLLDLVVTVRGSGKLDNVLAPKLGMQPQINENYKVYEDNVNVESSSTSKKFQYSVRARRATKVFPPIFFSFFDSKTRKYKTISSTEIPLEIKEVQALSPNEIVKSVEAKKQKTVAGQDEGIFANYEGLDALKNQSLGMQMWQTITMLAMPVIYVFLCIVMLYHKKWGSDVAFQRKRKALARAKQRLQAAKDLKDEQLYAAKLDAIRGYVADRFNLNEQALVSGELLGMLKKELSAESYGRLQSFLELCESVRYGVVESSTDIAKITSELLNALHVELS</sequence>
<evidence type="ECO:0000256" key="1">
    <source>
        <dbReference type="SAM" id="Phobius"/>
    </source>
</evidence>
<accession>A0A5S9F2M2</accession>
<dbReference type="EMBL" id="AP019860">
    <property type="protein sequence ID" value="BBM83612.1"/>
    <property type="molecule type" value="Genomic_DNA"/>
</dbReference>
<feature type="transmembrane region" description="Helical" evidence="1">
    <location>
        <begin position="481"/>
        <end position="503"/>
    </location>
</feature>
<keyword evidence="1" id="KW-0812">Transmembrane</keyword>
<evidence type="ECO:0008006" key="4">
    <source>
        <dbReference type="Google" id="ProtNLM"/>
    </source>
</evidence>
<dbReference type="InterPro" id="IPR025738">
    <property type="entry name" value="BatD"/>
</dbReference>
<keyword evidence="1" id="KW-0472">Membrane</keyword>